<dbReference type="PANTHER" id="PTHR11937">
    <property type="entry name" value="ACTIN"/>
    <property type="match status" value="1"/>
</dbReference>
<accession>A0A875RTU6</accession>
<dbReference type="Pfam" id="PF00022">
    <property type="entry name" value="Actin"/>
    <property type="match status" value="1"/>
</dbReference>
<evidence type="ECO:0000313" key="3">
    <source>
        <dbReference type="Proteomes" id="UP000662931"/>
    </source>
</evidence>
<dbReference type="SUPFAM" id="SSF53067">
    <property type="entry name" value="Actin-like ATPase domain"/>
    <property type="match status" value="2"/>
</dbReference>
<dbReference type="OrthoDB" id="5132116at2759"/>
<evidence type="ECO:0000313" key="2">
    <source>
        <dbReference type="EMBL" id="QPG73867.1"/>
    </source>
</evidence>
<evidence type="ECO:0000256" key="1">
    <source>
        <dbReference type="RuleBase" id="RU000487"/>
    </source>
</evidence>
<proteinExistence type="inferred from homology"/>
<name>A0A875RTU6_EENNA</name>
<dbReference type="RefSeq" id="XP_038777432.1">
    <property type="nucleotide sequence ID" value="XM_038921504.1"/>
</dbReference>
<keyword evidence="3" id="KW-1185">Reference proteome</keyword>
<dbReference type="AlphaFoldDB" id="A0A875RTU6"/>
<gene>
    <name evidence="2" type="ORF">FOA43_001182</name>
</gene>
<dbReference type="InterPro" id="IPR004000">
    <property type="entry name" value="Actin"/>
</dbReference>
<dbReference type="SMART" id="SM00268">
    <property type="entry name" value="ACTIN"/>
    <property type="match status" value="1"/>
</dbReference>
<protein>
    <recommendedName>
        <fullName evidence="4">Actin-related protein</fullName>
    </recommendedName>
</protein>
<reference evidence="2" key="1">
    <citation type="submission" date="2020-10" db="EMBL/GenBank/DDBJ databases">
        <authorList>
            <person name="Roach M.J.R."/>
        </authorList>
    </citation>
    <scope>NUCLEOTIDE SEQUENCE</scope>
    <source>
        <strain evidence="2">CBS 1945</strain>
    </source>
</reference>
<organism evidence="2 3">
    <name type="scientific">Eeniella nana</name>
    <name type="common">Yeast</name>
    <name type="synonym">Brettanomyces nanus</name>
    <dbReference type="NCBI Taxonomy" id="13502"/>
    <lineage>
        <taxon>Eukaryota</taxon>
        <taxon>Fungi</taxon>
        <taxon>Dikarya</taxon>
        <taxon>Ascomycota</taxon>
        <taxon>Saccharomycotina</taxon>
        <taxon>Pichiomycetes</taxon>
        <taxon>Pichiales</taxon>
        <taxon>Pichiaceae</taxon>
        <taxon>Brettanomyces</taxon>
    </lineage>
</organism>
<dbReference type="Gene3D" id="3.90.640.10">
    <property type="entry name" value="Actin, Chain A, domain 4"/>
    <property type="match status" value="1"/>
</dbReference>
<evidence type="ECO:0008006" key="4">
    <source>
        <dbReference type="Google" id="ProtNLM"/>
    </source>
</evidence>
<dbReference type="InterPro" id="IPR043129">
    <property type="entry name" value="ATPase_NBD"/>
</dbReference>
<comment type="similarity">
    <text evidence="1">Belongs to the actin family.</text>
</comment>
<dbReference type="EMBL" id="CP064812">
    <property type="protein sequence ID" value="QPG73867.1"/>
    <property type="molecule type" value="Genomic_DNA"/>
</dbReference>
<dbReference type="GeneID" id="62194583"/>
<dbReference type="KEGG" id="bnn:FOA43_001182"/>
<dbReference type="Gene3D" id="3.30.420.40">
    <property type="match status" value="2"/>
</dbReference>
<sequence>MEFDFPSVIVDLNSSEIKAGISIGDTPTVLVPTAYSKSDDNSFFYDDDIDLHPENDVFTVFNDGVLYNWEAMPDYFRYIYKKLNVLPNMTEMPLVIAENAWSTQKSKSKALEVAFEELEVPIFSLLKRQVCTAYSLSKPAAVVVVDIDDDMVAVTPISNGKVLSKGIVRSKYGGKFLNMFAMNFIRSKLVVGKSPDSVEKALIPREFADTSMTETFQKYQITKSLQDFKECILCASMLKLDPTQTDITRENQLGMTHGSGPMEFKDYELSNRFSIRNIGTEQYKLAEPIFRPFEYARALDNARALGVPPDAQGIGNLIFSSMKSLGGTGEMYVNLLNNIVLTGKSSFIPMMEQRVIQDLRMYIQEYSISTYLAPDVIDRNSDTWVGANILTSSSVGDFDHLFVSREDYQENGENYALDKFK</sequence>
<dbReference type="Proteomes" id="UP000662931">
    <property type="component" value="Chromosome 1"/>
</dbReference>